<dbReference type="InterPro" id="IPR002882">
    <property type="entry name" value="CofD"/>
</dbReference>
<organism evidence="2">
    <name type="scientific">hydrothermal vent metagenome</name>
    <dbReference type="NCBI Taxonomy" id="652676"/>
    <lineage>
        <taxon>unclassified sequences</taxon>
        <taxon>metagenomes</taxon>
        <taxon>ecological metagenomes</taxon>
    </lineage>
</organism>
<proteinExistence type="predicted"/>
<reference evidence="2" key="1">
    <citation type="submission" date="2018-06" db="EMBL/GenBank/DDBJ databases">
        <authorList>
            <person name="Zhirakovskaya E."/>
        </authorList>
    </citation>
    <scope>NUCLEOTIDE SEQUENCE</scope>
</reference>
<accession>A0A3B0YYZ1</accession>
<dbReference type="Pfam" id="PF01933">
    <property type="entry name" value="CofD"/>
    <property type="match status" value="1"/>
</dbReference>
<dbReference type="InterPro" id="IPR038136">
    <property type="entry name" value="CofD-like_dom_sf"/>
</dbReference>
<dbReference type="PANTHER" id="PTHR30135:SF3">
    <property type="entry name" value="GLUCONEOGENESIS FACTOR-RELATED"/>
    <property type="match status" value="1"/>
</dbReference>
<keyword evidence="1" id="KW-0963">Cytoplasm</keyword>
<dbReference type="EMBL" id="UOFO01000089">
    <property type="protein sequence ID" value="VAW86278.1"/>
    <property type="molecule type" value="Genomic_DNA"/>
</dbReference>
<dbReference type="NCBIfam" id="TIGR01826">
    <property type="entry name" value="CofD_related"/>
    <property type="match status" value="1"/>
</dbReference>
<keyword evidence="2" id="KW-0808">Transferase</keyword>
<dbReference type="PANTHER" id="PTHR30135">
    <property type="entry name" value="UNCHARACTERIZED PROTEIN YVCK-RELATED"/>
    <property type="match status" value="1"/>
</dbReference>
<evidence type="ECO:0000313" key="2">
    <source>
        <dbReference type="EMBL" id="VAW86278.1"/>
    </source>
</evidence>
<sequence>MRPAGALSQRLSGYVRITIKRTMDVNQIKALKGVVAIGGGHGLGRLLSSLSFLENKLYGIVATTDNGGSSGRLRNETDCIAWGDLRNCLSQLTPSGDIKKLLFEYRFEDAGNLSGHSLGNLMLLALDGMCVRPLDTLNLFREFLGVKSHILPMTETSAHIYACYNDGHVWGEVGIDTHDQVPESLGLTPRVSAPQEAVDAINNAELILLGPGSFFTSLIAPLLVSEIRDAIVRSTAKKIYIANMVVEEGPAGLMSLDSTLQWIHKVAGQDIVNAVIWPSSRELIVKPKKQINIVDLTCQEHERLHDQVKLAIGIEDTYTKLIRNTTQ</sequence>
<gene>
    <name evidence="2" type="ORF">MNBD_GAMMA16-47</name>
</gene>
<protein>
    <submittedName>
        <fullName evidence="2">FIG002813: LPPG:FO 2-phospho-L-lactate transferase like, CofD-like</fullName>
    </submittedName>
</protein>
<dbReference type="InterPro" id="IPR010119">
    <property type="entry name" value="Gluconeogen_factor"/>
</dbReference>
<dbReference type="AlphaFoldDB" id="A0A3B0YYZ1"/>
<name>A0A3B0YYZ1_9ZZZZ</name>
<evidence type="ECO:0000256" key="1">
    <source>
        <dbReference type="ARBA" id="ARBA00022490"/>
    </source>
</evidence>
<dbReference type="SUPFAM" id="SSF142338">
    <property type="entry name" value="CofD-like"/>
    <property type="match status" value="1"/>
</dbReference>
<dbReference type="CDD" id="cd07187">
    <property type="entry name" value="YvcK_like"/>
    <property type="match status" value="1"/>
</dbReference>
<dbReference type="Gene3D" id="3.40.50.10680">
    <property type="entry name" value="CofD-like domains"/>
    <property type="match status" value="1"/>
</dbReference>
<dbReference type="GO" id="GO:0043743">
    <property type="term" value="F:LPPG:FO 2-phospho-L-lactate transferase activity"/>
    <property type="evidence" value="ECO:0007669"/>
    <property type="project" value="InterPro"/>
</dbReference>